<protein>
    <submittedName>
        <fullName evidence="2">Uncharacterized protein</fullName>
    </submittedName>
</protein>
<gene>
    <name evidence="2" type="ORF">O3P69_002371</name>
</gene>
<dbReference type="AlphaFoldDB" id="A0AAW0V7W3"/>
<sequence>MWRAAPCQHSVTYGPRQLTDTGQDSGGSGDVAATGSRSREVDAGVRVLTFNGDGRQRGTTWASYGDPAVRLSGDYTVCLRFNIWVFRLLTAVLYLLPTDDPDEDRKLPDLHGGLGVGDCVVYRCNKPQPQRASHDSPRHSAISFEVYFEKIRTKYGGYGRFYPLPANLATNKWYHYCQVRDVTGGEGRAYLDGSLLVRESVSFLPDPHLRNVIMGQDEFKVKEGKGRGK</sequence>
<name>A0AAW0V7W3_SCYPA</name>
<evidence type="ECO:0000256" key="1">
    <source>
        <dbReference type="SAM" id="MobiDB-lite"/>
    </source>
</evidence>
<comment type="caution">
    <text evidence="2">The sequence shown here is derived from an EMBL/GenBank/DDBJ whole genome shotgun (WGS) entry which is preliminary data.</text>
</comment>
<keyword evidence="3" id="KW-1185">Reference proteome</keyword>
<dbReference type="InterPro" id="IPR013320">
    <property type="entry name" value="ConA-like_dom_sf"/>
</dbReference>
<dbReference type="Proteomes" id="UP001487740">
    <property type="component" value="Unassembled WGS sequence"/>
</dbReference>
<reference evidence="2 3" key="1">
    <citation type="submission" date="2023-03" db="EMBL/GenBank/DDBJ databases">
        <title>High-quality genome of Scylla paramamosain provides insights in environmental adaptation.</title>
        <authorList>
            <person name="Zhang L."/>
        </authorList>
    </citation>
    <scope>NUCLEOTIDE SEQUENCE [LARGE SCALE GENOMIC DNA]</scope>
    <source>
        <strain evidence="2">LZ_2023a</strain>
        <tissue evidence="2">Muscle</tissue>
    </source>
</reference>
<proteinExistence type="predicted"/>
<feature type="region of interest" description="Disordered" evidence="1">
    <location>
        <begin position="1"/>
        <end position="38"/>
    </location>
</feature>
<accession>A0AAW0V7W3</accession>
<evidence type="ECO:0000313" key="2">
    <source>
        <dbReference type="EMBL" id="KAK8407781.1"/>
    </source>
</evidence>
<dbReference type="EMBL" id="JARAKH010000001">
    <property type="protein sequence ID" value="KAK8407781.1"/>
    <property type="molecule type" value="Genomic_DNA"/>
</dbReference>
<evidence type="ECO:0000313" key="3">
    <source>
        <dbReference type="Proteomes" id="UP001487740"/>
    </source>
</evidence>
<organism evidence="2 3">
    <name type="scientific">Scylla paramamosain</name>
    <name type="common">Mud crab</name>
    <dbReference type="NCBI Taxonomy" id="85552"/>
    <lineage>
        <taxon>Eukaryota</taxon>
        <taxon>Metazoa</taxon>
        <taxon>Ecdysozoa</taxon>
        <taxon>Arthropoda</taxon>
        <taxon>Crustacea</taxon>
        <taxon>Multicrustacea</taxon>
        <taxon>Malacostraca</taxon>
        <taxon>Eumalacostraca</taxon>
        <taxon>Eucarida</taxon>
        <taxon>Decapoda</taxon>
        <taxon>Pleocyemata</taxon>
        <taxon>Brachyura</taxon>
        <taxon>Eubrachyura</taxon>
        <taxon>Portunoidea</taxon>
        <taxon>Portunidae</taxon>
        <taxon>Portuninae</taxon>
        <taxon>Scylla</taxon>
    </lineage>
</organism>
<dbReference type="SUPFAM" id="SSF49899">
    <property type="entry name" value="Concanavalin A-like lectins/glucanases"/>
    <property type="match status" value="1"/>
</dbReference>
<dbReference type="Gene3D" id="2.60.120.200">
    <property type="match status" value="1"/>
</dbReference>